<dbReference type="GO" id="GO:0016645">
    <property type="term" value="F:oxidoreductase activity, acting on the CH-NH group of donors"/>
    <property type="evidence" value="ECO:0007669"/>
    <property type="project" value="InterPro"/>
</dbReference>
<evidence type="ECO:0000259" key="1">
    <source>
        <dbReference type="Pfam" id="PF05430"/>
    </source>
</evidence>
<dbReference type="InterPro" id="IPR008471">
    <property type="entry name" value="MnmC-like_methylTransf"/>
</dbReference>
<dbReference type="PANTHER" id="PTHR39963">
    <property type="entry name" value="SLL0983 PROTEIN"/>
    <property type="match status" value="1"/>
</dbReference>
<keyword evidence="3" id="KW-1185">Reference proteome</keyword>
<dbReference type="GO" id="GO:0004808">
    <property type="term" value="F:tRNA (5-methylaminomethyl-2-thiouridylate)(34)-methyltransferase activity"/>
    <property type="evidence" value="ECO:0007669"/>
    <property type="project" value="InterPro"/>
</dbReference>
<comment type="caution">
    <text evidence="2">The sequence shown here is derived from an EMBL/GenBank/DDBJ whole genome shotgun (WGS) entry which is preliminary data.</text>
</comment>
<feature type="domain" description="MnmC-like methyltransferase" evidence="1">
    <location>
        <begin position="101"/>
        <end position="216"/>
    </location>
</feature>
<dbReference type="NCBIfam" id="NF033855">
    <property type="entry name" value="tRNA_MNMC2"/>
    <property type="match status" value="1"/>
</dbReference>
<dbReference type="InterPro" id="IPR029063">
    <property type="entry name" value="SAM-dependent_MTases_sf"/>
</dbReference>
<dbReference type="OrthoDB" id="9786494at2"/>
<organism evidence="2 3">
    <name type="scientific">Arcicella aurantiaca</name>
    <dbReference type="NCBI Taxonomy" id="591202"/>
    <lineage>
        <taxon>Bacteria</taxon>
        <taxon>Pseudomonadati</taxon>
        <taxon>Bacteroidota</taxon>
        <taxon>Cytophagia</taxon>
        <taxon>Cytophagales</taxon>
        <taxon>Flectobacillaceae</taxon>
        <taxon>Arcicella</taxon>
    </lineage>
</organism>
<keyword evidence="2" id="KW-0808">Transferase</keyword>
<dbReference type="InterPro" id="IPR047785">
    <property type="entry name" value="tRNA_MNMC2"/>
</dbReference>
<evidence type="ECO:0000313" key="2">
    <source>
        <dbReference type="EMBL" id="PWK27769.1"/>
    </source>
</evidence>
<sequence>MERLRITDDGFTTLYSSEFGQFYHSVRGAMAETQLVYIDLGLLAKAQEIKEINVLEIGFGTGLNALVSVLEAQKHDLKLHYTTLEPFPISNDDVQLLNYQDELHTQILKNLHEAKWEEEVEINSNFYLTKIKTTLQNFSSNKLFDVVYYDAFAPSSQPELWTEETFAKVASVMQKGGFLTTYCSKTVVRKAMQAAGFIVEKHQGMWGKREVVRAVKG</sequence>
<dbReference type="PANTHER" id="PTHR39963:SF1">
    <property type="entry name" value="MNMC-LIKE METHYLTRANSFERASE DOMAIN-CONTAINING PROTEIN"/>
    <property type="match status" value="1"/>
</dbReference>
<proteinExistence type="predicted"/>
<accession>A0A316ECR2</accession>
<keyword evidence="2" id="KW-0489">Methyltransferase</keyword>
<protein>
    <submittedName>
        <fullName evidence="2">tRNA U34 5-methylaminomethyl-2-thiouridine-forming methyltransferase MnmC</fullName>
    </submittedName>
</protein>
<gene>
    <name evidence="2" type="ORF">LV89_01176</name>
</gene>
<dbReference type="SUPFAM" id="SSF53335">
    <property type="entry name" value="S-adenosyl-L-methionine-dependent methyltransferases"/>
    <property type="match status" value="1"/>
</dbReference>
<reference evidence="2 3" key="1">
    <citation type="submission" date="2018-05" db="EMBL/GenBank/DDBJ databases">
        <title>Genomic Encyclopedia of Archaeal and Bacterial Type Strains, Phase II (KMG-II): from individual species to whole genera.</title>
        <authorList>
            <person name="Goeker M."/>
        </authorList>
    </citation>
    <scope>NUCLEOTIDE SEQUENCE [LARGE SCALE GENOMIC DNA]</scope>
    <source>
        <strain evidence="2 3">DSM 22214</strain>
    </source>
</reference>
<name>A0A316ECR2_9BACT</name>
<dbReference type="GO" id="GO:0032259">
    <property type="term" value="P:methylation"/>
    <property type="evidence" value="ECO:0007669"/>
    <property type="project" value="UniProtKB-KW"/>
</dbReference>
<evidence type="ECO:0000313" key="3">
    <source>
        <dbReference type="Proteomes" id="UP000245489"/>
    </source>
</evidence>
<dbReference type="Gene3D" id="3.40.50.150">
    <property type="entry name" value="Vaccinia Virus protein VP39"/>
    <property type="match status" value="1"/>
</dbReference>
<dbReference type="EMBL" id="QGGO01000005">
    <property type="protein sequence ID" value="PWK27769.1"/>
    <property type="molecule type" value="Genomic_DNA"/>
</dbReference>
<dbReference type="Pfam" id="PF05430">
    <property type="entry name" value="Methyltransf_30"/>
    <property type="match status" value="1"/>
</dbReference>
<dbReference type="AlphaFoldDB" id="A0A316ECR2"/>
<dbReference type="Proteomes" id="UP000245489">
    <property type="component" value="Unassembled WGS sequence"/>
</dbReference>